<feature type="compositionally biased region" description="Basic and acidic residues" evidence="1">
    <location>
        <begin position="568"/>
        <end position="577"/>
    </location>
</feature>
<name>A0AAF0EMC5_9BASI</name>
<feature type="compositionally biased region" description="Polar residues" evidence="1">
    <location>
        <begin position="250"/>
        <end position="265"/>
    </location>
</feature>
<feature type="region of interest" description="Disordered" evidence="1">
    <location>
        <begin position="242"/>
        <end position="266"/>
    </location>
</feature>
<sequence>MPPVSTNKSGSLQPMKEEPVSETGSWLPQRVRRSRQSSAPSVVMSEAHVGDIFSPHQLRTVSTPSEANFMNEGMPSSLAVTVADATLQVSHTPRGSPSLQRRASVTGTPSPLRRPVMVRRASVQVTNDVPMGTEGPSLTTPQRSGYRARTHSSTGSSLNDMRPSLSAAPAGRISVDTRYNTPPQSPPGTSPYTPGSFSYPSGRASDSPRVVKESGGMPGHLSTSADETIPDVRRLRLSCSPGVEPAGEKLSSSSGFMPLQGTPSPVTKRASLMSPLSTVGTPSLPHRIASARDGKGTPNSATDSDANLVGSLMIHTDLDDFQWETFEGFPTSPLQEVNVPTLPPPQAVELTRNDKGFLSVVSNEDDVALRVQPITTHLSIKQCPLMDYRCLTTPQMLVVLDLAGSRLQELPDELAQCTMLEELNISNNLFHESTSEAPFAPLAYLRRLRMLLADDNSLTRVPVEVESLTQLHILCLRRNRLTFLPTWLSRLDYLQVLLIEGNKHLTPPWRSVLAPLLLMERMGEREGMDPPAMAKPGALGEARRPSGSSGLFQRLRQGTMRAASNPERPSKWFRGKDSGSTSSESTRNGGRSNPPSALLRSLMIPLSTPSQTYLLPIPAVGDKNMDLPFPSFFLPLYEGKSGDHSIRWFQTQGMVHVHQLMGYLRDLDDLQTEYHRDTVLVSVPMGGSLLGSPGMTLSAISSPMGGSDATPLDTPGEVALRGGILEEAGANIMATPSTDASTPVGSMDVKENAVKRGLVLNEVIETERTYVAGLTELMEIYVQGARRPLEAGTDQRIMSVQMERRIFGHVEGIVHFHRDAFLPSLEQATQRLKMLPDPTTDAYATITAEIAADVANVFSAHAAYFKMYMNYVNQYETAVSSIAKWSEPSAGRGRSSSKTSGSPLTTLGQRLLHPDASTDDRNSDDTMHLSASEYRRFQSYLRRCRRDPRHSQISLEGYLLLPIQRIPRYRMMLDQLIKCTSCDMLPDMDRESLVRAFAHISLVASWVNEGKRQSEQGRRLLQWQTKLRGNFSAPLVQPHRRLVCDGPLRLCRVNKRLGRAPNVYSEDDILEQSVMDVPVHLLLCNDLAVVVSEPGINDSPATQAPPLSPSDPDVVDLIAVLKPQVRLLVQHDRHLRLPPASVVGDVYVRVVDARYVFYFLATTPRDAVRWRTAINAQPF</sequence>
<protein>
    <recommendedName>
        <fullName evidence="2">DH domain-containing protein</fullName>
    </recommendedName>
</protein>
<feature type="region of interest" description="Disordered" evidence="1">
    <location>
        <begin position="1"/>
        <end position="43"/>
    </location>
</feature>
<reference evidence="3" key="1">
    <citation type="submission" date="2023-03" db="EMBL/GenBank/DDBJ databases">
        <title>Mating type loci evolution in Malassezia.</title>
        <authorList>
            <person name="Coelho M.A."/>
        </authorList>
    </citation>
    <scope>NUCLEOTIDE SEQUENCE</scope>
    <source>
        <strain evidence="3">CBS 9557</strain>
    </source>
</reference>
<feature type="region of interest" description="Disordered" evidence="1">
    <location>
        <begin position="526"/>
        <end position="597"/>
    </location>
</feature>
<proteinExistence type="predicted"/>
<dbReference type="InterPro" id="IPR035899">
    <property type="entry name" value="DBL_dom_sf"/>
</dbReference>
<feature type="compositionally biased region" description="Basic and acidic residues" evidence="1">
    <location>
        <begin position="912"/>
        <end position="927"/>
    </location>
</feature>
<evidence type="ECO:0000256" key="1">
    <source>
        <dbReference type="SAM" id="MobiDB-lite"/>
    </source>
</evidence>
<feature type="compositionally biased region" description="Polar residues" evidence="1">
    <location>
        <begin position="1"/>
        <end position="12"/>
    </location>
</feature>
<dbReference type="GO" id="GO:0005737">
    <property type="term" value="C:cytoplasm"/>
    <property type="evidence" value="ECO:0007669"/>
    <property type="project" value="TreeGrafter"/>
</dbReference>
<dbReference type="PROSITE" id="PS50010">
    <property type="entry name" value="DH_2"/>
    <property type="match status" value="1"/>
</dbReference>
<dbReference type="CDD" id="cd00160">
    <property type="entry name" value="RhoGEF"/>
    <property type="match status" value="1"/>
</dbReference>
<gene>
    <name evidence="3" type="ORF">MNAN1_002996</name>
</gene>
<dbReference type="Gene3D" id="3.80.10.10">
    <property type="entry name" value="Ribonuclease Inhibitor"/>
    <property type="match status" value="1"/>
</dbReference>
<evidence type="ECO:0000313" key="4">
    <source>
        <dbReference type="Proteomes" id="UP001213623"/>
    </source>
</evidence>
<evidence type="ECO:0000313" key="3">
    <source>
        <dbReference type="EMBL" id="WFD27988.1"/>
    </source>
</evidence>
<keyword evidence="4" id="KW-1185">Reference proteome</keyword>
<organism evidence="3 4">
    <name type="scientific">Malassezia nana</name>
    <dbReference type="NCBI Taxonomy" id="180528"/>
    <lineage>
        <taxon>Eukaryota</taxon>
        <taxon>Fungi</taxon>
        <taxon>Dikarya</taxon>
        <taxon>Basidiomycota</taxon>
        <taxon>Ustilaginomycotina</taxon>
        <taxon>Malasseziomycetes</taxon>
        <taxon>Malasseziales</taxon>
        <taxon>Malasseziaceae</taxon>
        <taxon>Malassezia</taxon>
    </lineage>
</organism>
<dbReference type="AlphaFoldDB" id="A0AAF0EMC5"/>
<dbReference type="InterPro" id="IPR000219">
    <property type="entry name" value="DH_dom"/>
</dbReference>
<dbReference type="SUPFAM" id="SSF52058">
    <property type="entry name" value="L domain-like"/>
    <property type="match status" value="1"/>
</dbReference>
<evidence type="ECO:0000259" key="2">
    <source>
        <dbReference type="PROSITE" id="PS50010"/>
    </source>
</evidence>
<dbReference type="GO" id="GO:0005085">
    <property type="term" value="F:guanyl-nucleotide exchange factor activity"/>
    <property type="evidence" value="ECO:0007669"/>
    <property type="project" value="InterPro"/>
</dbReference>
<dbReference type="Gene3D" id="1.20.900.10">
    <property type="entry name" value="Dbl homology (DH) domain"/>
    <property type="match status" value="1"/>
</dbReference>
<feature type="region of interest" description="Disordered" evidence="1">
    <location>
        <begin position="90"/>
        <end position="225"/>
    </location>
</feature>
<feature type="compositionally biased region" description="Polar residues" evidence="1">
    <location>
        <begin position="578"/>
        <end position="595"/>
    </location>
</feature>
<dbReference type="InterPro" id="IPR051092">
    <property type="entry name" value="FYVE_RhoGEF_PH"/>
</dbReference>
<dbReference type="Proteomes" id="UP001213623">
    <property type="component" value="Chromosome 5"/>
</dbReference>
<feature type="region of interest" description="Disordered" evidence="1">
    <location>
        <begin position="886"/>
        <end position="927"/>
    </location>
</feature>
<dbReference type="SMART" id="SM00325">
    <property type="entry name" value="RhoGEF"/>
    <property type="match status" value="1"/>
</dbReference>
<accession>A0AAF0EMC5</accession>
<dbReference type="EMBL" id="CP119896">
    <property type="protein sequence ID" value="WFD27988.1"/>
    <property type="molecule type" value="Genomic_DNA"/>
</dbReference>
<dbReference type="PANTHER" id="PTHR12673">
    <property type="entry name" value="FACIOGENITAL DYSPLASIA PROTEIN"/>
    <property type="match status" value="1"/>
</dbReference>
<feature type="compositionally biased region" description="Low complexity" evidence="1">
    <location>
        <begin position="889"/>
        <end position="908"/>
    </location>
</feature>
<dbReference type="Pfam" id="PF00621">
    <property type="entry name" value="RhoGEF"/>
    <property type="match status" value="1"/>
</dbReference>
<dbReference type="PANTHER" id="PTHR12673:SF270">
    <property type="entry name" value="FYVE-TYPE DOMAIN-CONTAINING PROTEIN"/>
    <property type="match status" value="1"/>
</dbReference>
<dbReference type="InterPro" id="IPR032675">
    <property type="entry name" value="LRR_dom_sf"/>
</dbReference>
<dbReference type="SUPFAM" id="SSF48065">
    <property type="entry name" value="DBL homology domain (DH-domain)"/>
    <property type="match status" value="1"/>
</dbReference>
<feature type="domain" description="DH" evidence="2">
    <location>
        <begin position="755"/>
        <end position="1010"/>
    </location>
</feature>
<feature type="compositionally biased region" description="Polar residues" evidence="1">
    <location>
        <begin position="90"/>
        <end position="109"/>
    </location>
</feature>